<keyword evidence="4" id="KW-1185">Reference proteome</keyword>
<dbReference type="InterPro" id="IPR002678">
    <property type="entry name" value="DUF34/NIF3"/>
</dbReference>
<keyword evidence="2" id="KW-0479">Metal-binding</keyword>
<dbReference type="InterPro" id="IPR036069">
    <property type="entry name" value="DUF34/NIF3_sf"/>
</dbReference>
<sequence length="279" mass="30276">MSLLQRVARVMHDVAPLSLADQSWDNVGVLLESPAPNRKNVVMLTIDLTPAVMEECLRKGVEVIVAYHPPIFRSIKRLLLQDPKQRVLLEAAMAGMSIYSPHTSLDAAEGGINDWLASLVAGNGNYTAAPIQPTASYAPNAKEQTENTGMGRVVQLEEEVEFSTLVESLKRQLDLATVRVALPDQWEPSHRVSSVALCAGSGSGVFRSLRRRVDVLLTGEMGHHEVQAANAAQQAVILCEHTNTERGFLKAVLQSKLASQLDGSTVCVAEADHDPLVAW</sequence>
<feature type="binding site" evidence="2">
    <location>
        <position position="245"/>
    </location>
    <ligand>
        <name>a divalent metal cation</name>
        <dbReference type="ChEBI" id="CHEBI:60240"/>
        <label>1</label>
    </ligand>
</feature>
<feature type="binding site" evidence="2">
    <location>
        <position position="241"/>
    </location>
    <ligand>
        <name>a divalent metal cation</name>
        <dbReference type="ChEBI" id="CHEBI:60240"/>
        <label>1</label>
    </ligand>
</feature>
<comment type="similarity">
    <text evidence="1">Belongs to the GTP cyclohydrolase I type 2/NIF3 family.</text>
</comment>
<dbReference type="VEuPathDB" id="TriTrypDB:Lsey_0182_0150"/>
<evidence type="ECO:0000256" key="1">
    <source>
        <dbReference type="ARBA" id="ARBA00006964"/>
    </source>
</evidence>
<dbReference type="NCBIfam" id="TIGR00486">
    <property type="entry name" value="YbgI_SA1388"/>
    <property type="match status" value="1"/>
</dbReference>
<dbReference type="OrthoDB" id="3345469at2759"/>
<evidence type="ECO:0000256" key="2">
    <source>
        <dbReference type="PIRSR" id="PIRSR602678-1"/>
    </source>
</evidence>
<dbReference type="Proteomes" id="UP000038009">
    <property type="component" value="Unassembled WGS sequence"/>
</dbReference>
<dbReference type="GO" id="GO:0005739">
    <property type="term" value="C:mitochondrion"/>
    <property type="evidence" value="ECO:0007669"/>
    <property type="project" value="TreeGrafter"/>
</dbReference>
<dbReference type="EMBL" id="LJSK01000182">
    <property type="protein sequence ID" value="KPI85534.1"/>
    <property type="molecule type" value="Genomic_DNA"/>
</dbReference>
<dbReference type="Pfam" id="PF01784">
    <property type="entry name" value="DUF34_NIF3"/>
    <property type="match status" value="1"/>
</dbReference>
<evidence type="ECO:0000313" key="3">
    <source>
        <dbReference type="EMBL" id="KPI85534.1"/>
    </source>
</evidence>
<dbReference type="OMA" id="NFDKTHL"/>
<organism evidence="3 4">
    <name type="scientific">Leptomonas seymouri</name>
    <dbReference type="NCBI Taxonomy" id="5684"/>
    <lineage>
        <taxon>Eukaryota</taxon>
        <taxon>Discoba</taxon>
        <taxon>Euglenozoa</taxon>
        <taxon>Kinetoplastea</taxon>
        <taxon>Metakinetoplastina</taxon>
        <taxon>Trypanosomatida</taxon>
        <taxon>Trypanosomatidae</taxon>
        <taxon>Leishmaniinae</taxon>
        <taxon>Leptomonas</taxon>
    </lineage>
</organism>
<dbReference type="FunFam" id="3.40.1390.30:FF:000001">
    <property type="entry name" value="GTP cyclohydrolase 1 type 2"/>
    <property type="match status" value="1"/>
</dbReference>
<evidence type="ECO:0000313" key="4">
    <source>
        <dbReference type="Proteomes" id="UP000038009"/>
    </source>
</evidence>
<dbReference type="PANTHER" id="PTHR13799:SF13">
    <property type="entry name" value="NIF3-LIKE PROTEIN 1"/>
    <property type="match status" value="1"/>
</dbReference>
<accession>A0A0N1I283</accession>
<dbReference type="AlphaFoldDB" id="A0A0N1I283"/>
<dbReference type="PANTHER" id="PTHR13799">
    <property type="entry name" value="NGG1 INTERACTING FACTOR 3"/>
    <property type="match status" value="1"/>
</dbReference>
<gene>
    <name evidence="3" type="ORF">ABL78_5415</name>
</gene>
<protein>
    <submittedName>
        <fullName evidence="3">NGG1 interacting factor 3-like protein</fullName>
    </submittedName>
</protein>
<feature type="binding site" evidence="2">
    <location>
        <position position="68"/>
    </location>
    <ligand>
        <name>a divalent metal cation</name>
        <dbReference type="ChEBI" id="CHEBI:60240"/>
        <label>1</label>
    </ligand>
</feature>
<dbReference type="SUPFAM" id="SSF102705">
    <property type="entry name" value="NIF3 (NGG1p interacting factor 3)-like"/>
    <property type="match status" value="1"/>
</dbReference>
<dbReference type="GO" id="GO:0046872">
    <property type="term" value="F:metal ion binding"/>
    <property type="evidence" value="ECO:0007669"/>
    <property type="project" value="UniProtKB-KW"/>
</dbReference>
<name>A0A0N1I283_LEPSE</name>
<dbReference type="Gene3D" id="3.40.1390.30">
    <property type="entry name" value="NIF3 (NGG1p interacting factor 3)-like"/>
    <property type="match status" value="1"/>
</dbReference>
<reference evidence="3 4" key="1">
    <citation type="journal article" date="2015" name="PLoS Pathog.">
        <title>Leptomonas seymouri: Adaptations to the Dixenous Life Cycle Analyzed by Genome Sequencing, Transcriptome Profiling and Co-infection with Leishmania donovani.</title>
        <authorList>
            <person name="Kraeva N."/>
            <person name="Butenko A."/>
            <person name="Hlavacova J."/>
            <person name="Kostygov A."/>
            <person name="Myskova J."/>
            <person name="Grybchuk D."/>
            <person name="Lestinova T."/>
            <person name="Votypka J."/>
            <person name="Volf P."/>
            <person name="Opperdoes F."/>
            <person name="Flegontov P."/>
            <person name="Lukes J."/>
            <person name="Yurchenko V."/>
        </authorList>
    </citation>
    <scope>NUCLEOTIDE SEQUENCE [LARGE SCALE GENOMIC DNA]</scope>
    <source>
        <strain evidence="3 4">ATCC 30220</strain>
    </source>
</reference>
<proteinExistence type="inferred from homology"/>
<comment type="caution">
    <text evidence="3">The sequence shown here is derived from an EMBL/GenBank/DDBJ whole genome shotgun (WGS) entry which is preliminary data.</text>
</comment>
<feature type="binding site" evidence="2">
    <location>
        <position position="106"/>
    </location>
    <ligand>
        <name>a divalent metal cation</name>
        <dbReference type="ChEBI" id="CHEBI:60240"/>
        <label>1</label>
    </ligand>
</feature>